<reference evidence="1" key="1">
    <citation type="submission" date="2018-02" db="EMBL/GenBank/DDBJ databases">
        <title>The genomes of Aspergillus section Nigri reveals drivers in fungal speciation.</title>
        <authorList>
            <consortium name="DOE Joint Genome Institute"/>
            <person name="Vesth T.C."/>
            <person name="Nybo J."/>
            <person name="Theobald S."/>
            <person name="Brandl J."/>
            <person name="Frisvad J.C."/>
            <person name="Nielsen K.F."/>
            <person name="Lyhne E.K."/>
            <person name="Kogle M.E."/>
            <person name="Kuo A."/>
            <person name="Riley R."/>
            <person name="Clum A."/>
            <person name="Nolan M."/>
            <person name="Lipzen A."/>
            <person name="Salamov A."/>
            <person name="Henrissat B."/>
            <person name="Wiebenga A."/>
            <person name="De vries R.P."/>
            <person name="Grigoriev I.V."/>
            <person name="Mortensen U.H."/>
            <person name="Andersen M.R."/>
            <person name="Baker S.E."/>
        </authorList>
    </citation>
    <scope>NUCLEOTIDE SEQUENCE</scope>
    <source>
        <strain evidence="1">CBS 621.78</strain>
    </source>
</reference>
<keyword evidence="2" id="KW-1185">Reference proteome</keyword>
<proteinExistence type="predicted"/>
<evidence type="ECO:0000313" key="1">
    <source>
        <dbReference type="EMBL" id="RAH50843.1"/>
    </source>
</evidence>
<dbReference type="EMBL" id="KZ825312">
    <property type="protein sequence ID" value="RAH50843.1"/>
    <property type="molecule type" value="Genomic_DNA"/>
</dbReference>
<gene>
    <name evidence="1" type="ORF">BO95DRAFT_351524</name>
</gene>
<sequence>MSDKISSLPLEIILHILSYLPLKSLLAFGETCRSNFESHTLCLSDLRLGVFEKRSHSAISLLRAGWLTPEQMLEGSADNVRGDSYRISIVQSAANHGASPLTYKPAVKVKDHKRRIHLTQETFRTYEHIIPEQNRILAQVVNRYGRGLRKLEFMAYNLDVTGATALAVNSRHVLNHLALRFEHLHIRDGSMRPSAWLSPAPGSTAWNSLIGIGQPTHYGPRGLQSLVMERAGITPWQLMMLVKRNPNLRVLKLRTCRGVQPEFLDWLGGIEGELDDSNMDDDSPAPGAKLEVLWLENCHDILLYHVENYPCLPDEACDLGLEWVRGLNSLKQAQLSCPPVPSLAASQLWASTRRKLFPRGDDDESHFLKLDPHCHTYQESVDSTLFGDQQDGFYKYSQDLLQTSGEENYRRLAEEMGLRSSGSTAVSYASAQMVPIERPALPYAIGSPDWSLVNGLVRYMDPSGNEDLTDWIKSVMKVYKKVYAIAKFVVVVFYFYNVDLDDNEGLLALIRKAEELATSNSIKDLVRAVETLYYSLYAKLIMEIANAELCSYFHLGIPRVTTKDDFMLPEQHSTMKMLLVCKESLDSPSVCLIFSKDILRQHQAGLVRRAVNTLRATGFSLDDLVGYRRSTLALLANPQSEFRQKWDGPGLTYQMPPKEVLIVGSEKYLSFAPRDAIRTKVPQLRLRFVEEKSVDSAAWERETILGHRQAVLAILESRVIGEIRRTDERRGLIDYARERRCTCRSPCSCAMACTMNPERVCPCAGWNLTVMTLENRRNFPHLKLGSRCNILSRSIFEAVSTIRDDKDLCYLAVEMKGALTTIANEIDKLRAANGC</sequence>
<accession>A0ACD1GNM1</accession>
<organism evidence="1 2">
    <name type="scientific">Aspergillus brunneoviolaceus CBS 621.78</name>
    <dbReference type="NCBI Taxonomy" id="1450534"/>
    <lineage>
        <taxon>Eukaryota</taxon>
        <taxon>Fungi</taxon>
        <taxon>Dikarya</taxon>
        <taxon>Ascomycota</taxon>
        <taxon>Pezizomycotina</taxon>
        <taxon>Eurotiomycetes</taxon>
        <taxon>Eurotiomycetidae</taxon>
        <taxon>Eurotiales</taxon>
        <taxon>Aspergillaceae</taxon>
        <taxon>Aspergillus</taxon>
        <taxon>Aspergillus subgen. Circumdati</taxon>
    </lineage>
</organism>
<evidence type="ECO:0000313" key="2">
    <source>
        <dbReference type="Proteomes" id="UP000249057"/>
    </source>
</evidence>
<protein>
    <submittedName>
        <fullName evidence="1">Uncharacterized protein</fullName>
    </submittedName>
</protein>
<name>A0ACD1GNM1_9EURO</name>
<dbReference type="Proteomes" id="UP000249057">
    <property type="component" value="Unassembled WGS sequence"/>
</dbReference>